<proteinExistence type="predicted"/>
<evidence type="ECO:0000256" key="1">
    <source>
        <dbReference type="SAM" id="MobiDB-lite"/>
    </source>
</evidence>
<sequence>MTSSSDAYYRERRLNDVRRGVAFLRHTDDLARRQWRHYGAVPPITTHVIRDLGVTPPSDATRRHTAAEVVETAARDWERQPDPADGEARRDLRWEGGVKTPSSQNPDTLAVETSTRPGLQPLARNLHNMETRDGSPQSKLAAISNMSGPSGNHTKTLSSSSTCSFSSPDTTATADDNHVLLCQEAKHPGCGPYNTWGGREWELEAKLVPDLQPQHHGPKRYVPMSRVARGRGRRQLRTVTDFRSGNGKVQVIRPPEASLEREKTLSPEEEFDLEFLRREKTFAMLKRIDRLLEPNRAYFTSDLTSSQCETSATTPSTPFTAVPPSPHIDTQPQNTHPDLGQVLPPVSLRKTASQLTCRRDRGGNRCRQGCPARSGADPVLGRRGNSSDTLASVLEKLNRKGLDPCQKCQQWITRSFL</sequence>
<feature type="region of interest" description="Disordered" evidence="1">
    <location>
        <begin position="307"/>
        <end position="343"/>
    </location>
</feature>
<feature type="compositionally biased region" description="Polar residues" evidence="1">
    <location>
        <begin position="100"/>
        <end position="113"/>
    </location>
</feature>
<dbReference type="OrthoDB" id="6119969at2759"/>
<keyword evidence="3" id="KW-1185">Reference proteome</keyword>
<reference evidence="2 3" key="1">
    <citation type="submission" date="2018-04" db="EMBL/GenBank/DDBJ databases">
        <title>The genome of golden apple snail Pomacea canaliculata provides insight into stress tolerance and invasive adaptation.</title>
        <authorList>
            <person name="Liu C."/>
            <person name="Liu B."/>
            <person name="Ren Y."/>
            <person name="Zhang Y."/>
            <person name="Wang H."/>
            <person name="Li S."/>
            <person name="Jiang F."/>
            <person name="Yin L."/>
            <person name="Zhang G."/>
            <person name="Qian W."/>
            <person name="Fan W."/>
        </authorList>
    </citation>
    <scope>NUCLEOTIDE SEQUENCE [LARGE SCALE GENOMIC DNA]</scope>
    <source>
        <strain evidence="2">SZHN2017</strain>
        <tissue evidence="2">Muscle</tissue>
    </source>
</reference>
<feature type="compositionally biased region" description="Polar residues" evidence="1">
    <location>
        <begin position="134"/>
        <end position="153"/>
    </location>
</feature>
<feature type="region of interest" description="Disordered" evidence="1">
    <location>
        <begin position="130"/>
        <end position="170"/>
    </location>
</feature>
<gene>
    <name evidence="2" type="ORF">C0Q70_15932</name>
</gene>
<name>A0A2T7NNC4_POMCA</name>
<evidence type="ECO:0000313" key="3">
    <source>
        <dbReference type="Proteomes" id="UP000245119"/>
    </source>
</evidence>
<feature type="region of interest" description="Disordered" evidence="1">
    <location>
        <begin position="72"/>
        <end position="113"/>
    </location>
</feature>
<feature type="compositionally biased region" description="Low complexity" evidence="1">
    <location>
        <begin position="310"/>
        <end position="320"/>
    </location>
</feature>
<feature type="compositionally biased region" description="Basic and acidic residues" evidence="1">
    <location>
        <begin position="73"/>
        <end position="96"/>
    </location>
</feature>
<dbReference type="EMBL" id="PZQS01000010">
    <property type="protein sequence ID" value="PVD22677.1"/>
    <property type="molecule type" value="Genomic_DNA"/>
</dbReference>
<organism evidence="2 3">
    <name type="scientific">Pomacea canaliculata</name>
    <name type="common">Golden apple snail</name>
    <dbReference type="NCBI Taxonomy" id="400727"/>
    <lineage>
        <taxon>Eukaryota</taxon>
        <taxon>Metazoa</taxon>
        <taxon>Spiralia</taxon>
        <taxon>Lophotrochozoa</taxon>
        <taxon>Mollusca</taxon>
        <taxon>Gastropoda</taxon>
        <taxon>Caenogastropoda</taxon>
        <taxon>Architaenioglossa</taxon>
        <taxon>Ampullarioidea</taxon>
        <taxon>Ampullariidae</taxon>
        <taxon>Pomacea</taxon>
    </lineage>
</organism>
<feature type="compositionally biased region" description="Low complexity" evidence="1">
    <location>
        <begin position="154"/>
        <end position="170"/>
    </location>
</feature>
<evidence type="ECO:0000313" key="2">
    <source>
        <dbReference type="EMBL" id="PVD22677.1"/>
    </source>
</evidence>
<dbReference type="Proteomes" id="UP000245119">
    <property type="component" value="Linkage Group LG10"/>
</dbReference>
<dbReference type="AlphaFoldDB" id="A0A2T7NNC4"/>
<dbReference type="OMA" id="CRIWANT"/>
<protein>
    <submittedName>
        <fullName evidence="2">Uncharacterized protein</fullName>
    </submittedName>
</protein>
<accession>A0A2T7NNC4</accession>
<comment type="caution">
    <text evidence="2">The sequence shown here is derived from an EMBL/GenBank/DDBJ whole genome shotgun (WGS) entry which is preliminary data.</text>
</comment>